<name>A0AAV5EMW6_ELECO</name>
<proteinExistence type="predicted"/>
<gene>
    <name evidence="1" type="primary">gb12458</name>
    <name evidence="1" type="ORF">PR202_gb12458</name>
</gene>
<evidence type="ECO:0000313" key="2">
    <source>
        <dbReference type="Proteomes" id="UP001054889"/>
    </source>
</evidence>
<protein>
    <recommendedName>
        <fullName evidence="3">Wall-associated receptor kinase C-terminal domain-containing protein</fullName>
    </recommendedName>
</protein>
<keyword evidence="2" id="KW-1185">Reference proteome</keyword>
<evidence type="ECO:0000313" key="1">
    <source>
        <dbReference type="EMBL" id="GJN24703.1"/>
    </source>
</evidence>
<reference evidence="1" key="2">
    <citation type="submission" date="2021-12" db="EMBL/GenBank/DDBJ databases">
        <title>Resequencing data analysis of finger millet.</title>
        <authorList>
            <person name="Hatakeyama M."/>
            <person name="Aluri S."/>
            <person name="Balachadran M.T."/>
            <person name="Sivarajan S.R."/>
            <person name="Poveda L."/>
            <person name="Shimizu-Inatsugi R."/>
            <person name="Schlapbach R."/>
            <person name="Sreeman S.M."/>
            <person name="Shimizu K.K."/>
        </authorList>
    </citation>
    <scope>NUCLEOTIDE SEQUENCE</scope>
</reference>
<organism evidence="1 2">
    <name type="scientific">Eleusine coracana subsp. coracana</name>
    <dbReference type="NCBI Taxonomy" id="191504"/>
    <lineage>
        <taxon>Eukaryota</taxon>
        <taxon>Viridiplantae</taxon>
        <taxon>Streptophyta</taxon>
        <taxon>Embryophyta</taxon>
        <taxon>Tracheophyta</taxon>
        <taxon>Spermatophyta</taxon>
        <taxon>Magnoliopsida</taxon>
        <taxon>Liliopsida</taxon>
        <taxon>Poales</taxon>
        <taxon>Poaceae</taxon>
        <taxon>PACMAD clade</taxon>
        <taxon>Chloridoideae</taxon>
        <taxon>Cynodonteae</taxon>
        <taxon>Eleusininae</taxon>
        <taxon>Eleusine</taxon>
    </lineage>
</organism>
<dbReference type="Proteomes" id="UP001054889">
    <property type="component" value="Unassembled WGS sequence"/>
</dbReference>
<dbReference type="EMBL" id="BQKI01000077">
    <property type="protein sequence ID" value="GJN24703.1"/>
    <property type="molecule type" value="Genomic_DNA"/>
</dbReference>
<sequence length="201" mass="22339">MILTIIPLAGLDSCPLLKSVPLHALQFPYYPDVNSSSCNIYNWDSAALIRCSTELTPTRIHAVAAADAIAGPISCLTNSTHFSYLVAYRVPAYLITLDCEVISNGPIPIPMFASSDVYNFRESAERILNFSETTTQLMAFSPVTEDCTICERQGRRCAFSSQRNQTFCMHRGIIVSNHAKHHPVYTCKLYSLQSTYMNATI</sequence>
<comment type="caution">
    <text evidence="1">The sequence shown here is derived from an EMBL/GenBank/DDBJ whole genome shotgun (WGS) entry which is preliminary data.</text>
</comment>
<accession>A0AAV5EMW6</accession>
<evidence type="ECO:0008006" key="3">
    <source>
        <dbReference type="Google" id="ProtNLM"/>
    </source>
</evidence>
<dbReference type="AlphaFoldDB" id="A0AAV5EMW6"/>
<reference evidence="1" key="1">
    <citation type="journal article" date="2018" name="DNA Res.">
        <title>Multiple hybrid de novo genome assembly of finger millet, an orphan allotetraploid crop.</title>
        <authorList>
            <person name="Hatakeyama M."/>
            <person name="Aluri S."/>
            <person name="Balachadran M.T."/>
            <person name="Sivarajan S.R."/>
            <person name="Patrignani A."/>
            <person name="Gruter S."/>
            <person name="Poveda L."/>
            <person name="Shimizu-Inatsugi R."/>
            <person name="Baeten J."/>
            <person name="Francoijs K.J."/>
            <person name="Nataraja K.N."/>
            <person name="Reddy Y.A.N."/>
            <person name="Phadnis S."/>
            <person name="Ravikumar R.L."/>
            <person name="Schlapbach R."/>
            <person name="Sreeman S.M."/>
            <person name="Shimizu K.K."/>
        </authorList>
    </citation>
    <scope>NUCLEOTIDE SEQUENCE</scope>
</reference>